<dbReference type="InterPro" id="IPR011604">
    <property type="entry name" value="PDDEXK-like_dom_sf"/>
</dbReference>
<dbReference type="InterPro" id="IPR002110">
    <property type="entry name" value="Ankyrin_rpt"/>
</dbReference>
<evidence type="ECO:0000256" key="4">
    <source>
        <dbReference type="PROSITE-ProRule" id="PRU00023"/>
    </source>
</evidence>
<keyword evidence="3 4" id="KW-0040">ANK repeat</keyword>
<evidence type="ECO:0000313" key="7">
    <source>
        <dbReference type="Proteomes" id="UP000006643"/>
    </source>
</evidence>
<dbReference type="SUPFAM" id="SSF48403">
    <property type="entry name" value="Ankyrin repeat"/>
    <property type="match status" value="1"/>
</dbReference>
<keyword evidence="2" id="KW-0106">Calcium</keyword>
<reference evidence="7" key="1">
    <citation type="journal article" date="2009" name="Nature">
        <title>Genome sequence and analysis of the Irish potato famine pathogen Phytophthora infestans.</title>
        <authorList>
            <consortium name="The Broad Institute Genome Sequencing Platform"/>
            <person name="Haas B.J."/>
            <person name="Kamoun S."/>
            <person name="Zody M.C."/>
            <person name="Jiang R.H."/>
            <person name="Handsaker R.E."/>
            <person name="Cano L.M."/>
            <person name="Grabherr M."/>
            <person name="Kodira C.D."/>
            <person name="Raffaele S."/>
            <person name="Torto-Alalibo T."/>
            <person name="Bozkurt T.O."/>
            <person name="Ah-Fong A.M."/>
            <person name="Alvarado L."/>
            <person name="Anderson V.L."/>
            <person name="Armstrong M.R."/>
            <person name="Avrova A."/>
            <person name="Baxter L."/>
            <person name="Beynon J."/>
            <person name="Boevink P.C."/>
            <person name="Bollmann S.R."/>
            <person name="Bos J.I."/>
            <person name="Bulone V."/>
            <person name="Cai G."/>
            <person name="Cakir C."/>
            <person name="Carrington J.C."/>
            <person name="Chawner M."/>
            <person name="Conti L."/>
            <person name="Costanzo S."/>
            <person name="Ewan R."/>
            <person name="Fahlgren N."/>
            <person name="Fischbach M.A."/>
            <person name="Fugelstad J."/>
            <person name="Gilroy E.M."/>
            <person name="Gnerre S."/>
            <person name="Green P.J."/>
            <person name="Grenville-Briggs L.J."/>
            <person name="Griffith J."/>
            <person name="Grunwald N.J."/>
            <person name="Horn K."/>
            <person name="Horner N.R."/>
            <person name="Hu C.H."/>
            <person name="Huitema E."/>
            <person name="Jeong D.H."/>
            <person name="Jones A.M."/>
            <person name="Jones J.D."/>
            <person name="Jones R.W."/>
            <person name="Karlsson E.K."/>
            <person name="Kunjeti S.G."/>
            <person name="Lamour K."/>
            <person name="Liu Z."/>
            <person name="Ma L."/>
            <person name="Maclean D."/>
            <person name="Chibucos M.C."/>
            <person name="McDonald H."/>
            <person name="McWalters J."/>
            <person name="Meijer H.J."/>
            <person name="Morgan W."/>
            <person name="Morris P.F."/>
            <person name="Munro C.A."/>
            <person name="O'Neill K."/>
            <person name="Ospina-Giraldo M."/>
            <person name="Pinzon A."/>
            <person name="Pritchard L."/>
            <person name="Ramsahoye B."/>
            <person name="Ren Q."/>
            <person name="Restrepo S."/>
            <person name="Roy S."/>
            <person name="Sadanandom A."/>
            <person name="Savidor A."/>
            <person name="Schornack S."/>
            <person name="Schwartz D.C."/>
            <person name="Schumann U.D."/>
            <person name="Schwessinger B."/>
            <person name="Seyer L."/>
            <person name="Sharpe T."/>
            <person name="Silvar C."/>
            <person name="Song J."/>
            <person name="Studholme D.J."/>
            <person name="Sykes S."/>
            <person name="Thines M."/>
            <person name="van de Vondervoort P.J."/>
            <person name="Phuntumart V."/>
            <person name="Wawra S."/>
            <person name="Weide R."/>
            <person name="Win J."/>
            <person name="Young C."/>
            <person name="Zhou S."/>
            <person name="Fry W."/>
            <person name="Meyers B.C."/>
            <person name="van West P."/>
            <person name="Ristaino J."/>
            <person name="Govers F."/>
            <person name="Birch P.R."/>
            <person name="Whisson S.C."/>
            <person name="Judelson H.S."/>
            <person name="Nusbaum C."/>
        </authorList>
    </citation>
    <scope>NUCLEOTIDE SEQUENCE [LARGE SCALE GENOMIC DNA]</scope>
    <source>
        <strain evidence="7">T30-4</strain>
    </source>
</reference>
<dbReference type="OMA" id="QETHASF"/>
<protein>
    <recommendedName>
        <fullName evidence="5">EF-hand domain-containing protein</fullName>
    </recommendedName>
</protein>
<dbReference type="GO" id="GO:0005509">
    <property type="term" value="F:calcium ion binding"/>
    <property type="evidence" value="ECO:0007669"/>
    <property type="project" value="InterPro"/>
</dbReference>
<organism evidence="6 7">
    <name type="scientific">Phytophthora infestans (strain T30-4)</name>
    <name type="common">Potato late blight agent</name>
    <dbReference type="NCBI Taxonomy" id="403677"/>
    <lineage>
        <taxon>Eukaryota</taxon>
        <taxon>Sar</taxon>
        <taxon>Stramenopiles</taxon>
        <taxon>Oomycota</taxon>
        <taxon>Peronosporomycetes</taxon>
        <taxon>Peronosporales</taxon>
        <taxon>Peronosporaceae</taxon>
        <taxon>Phytophthora</taxon>
    </lineage>
</organism>
<dbReference type="Proteomes" id="UP000006643">
    <property type="component" value="Unassembled WGS sequence"/>
</dbReference>
<dbReference type="Gene3D" id="3.90.320.10">
    <property type="match status" value="1"/>
</dbReference>
<dbReference type="RefSeq" id="XP_002903774.1">
    <property type="nucleotide sequence ID" value="XM_002903728.1"/>
</dbReference>
<dbReference type="Pfam" id="PF13637">
    <property type="entry name" value="Ank_4"/>
    <property type="match status" value="1"/>
</dbReference>
<dbReference type="KEGG" id="pif:PITG_08388"/>
<dbReference type="Gene3D" id="1.25.40.20">
    <property type="entry name" value="Ankyrin repeat-containing domain"/>
    <property type="match status" value="1"/>
</dbReference>
<sequence>MHNTGYSAFLPVSDGFGHEMTLATTKRAVGRNIMVFASEVPVISALNPYRKIEDVFLDVWRRTNPSQVSSLQKHLSLALPSPEEKMQAIVQDLGAAPAISELIQEASKAKTIHQVATAQAKVVTSLPSTTPADVKAEVVQFVTSTMHKGFGVKQETAGIEQYQEKTKVVVKERNLVFSKKKIATVGGYNLLVGGKIDGRADGKVIEVKNRLKRFMNPLPKYDIAQLQTYLYILDVPEGELVEHLHADKAQTKMTKVSWDDKMWNVEIQPYLLRFGSGVLTERDFHKALHILDQDRNGVIDRDEFTEWWIRQGASINGTNGSGCTPVFFAAQQGHVGVVELLLQNGAELRISENKNLNPPGREDLG</sequence>
<keyword evidence="7" id="KW-1185">Reference proteome</keyword>
<feature type="repeat" description="ANK" evidence="4">
    <location>
        <begin position="321"/>
        <end position="353"/>
    </location>
</feature>
<dbReference type="PROSITE" id="PS50222">
    <property type="entry name" value="EF_HAND_2"/>
    <property type="match status" value="1"/>
</dbReference>
<dbReference type="InterPro" id="IPR011335">
    <property type="entry name" value="Restrct_endonuc-II-like"/>
</dbReference>
<dbReference type="HOGENOM" id="CLU_759657_0_0_1"/>
<accession>D0NAH1</accession>
<dbReference type="InterPro" id="IPR036770">
    <property type="entry name" value="Ankyrin_rpt-contain_sf"/>
</dbReference>
<evidence type="ECO:0000256" key="2">
    <source>
        <dbReference type="ARBA" id="ARBA00022837"/>
    </source>
</evidence>
<proteinExistence type="predicted"/>
<dbReference type="InParanoid" id="D0NAH1"/>
<dbReference type="PANTHER" id="PTHR24171:SF9">
    <property type="entry name" value="ANKYRIN REPEAT DOMAIN-CONTAINING PROTEIN 39"/>
    <property type="match status" value="1"/>
</dbReference>
<dbReference type="PANTHER" id="PTHR24171">
    <property type="entry name" value="ANKYRIN REPEAT DOMAIN-CONTAINING PROTEIN 39-RELATED"/>
    <property type="match status" value="1"/>
</dbReference>
<dbReference type="PROSITE" id="PS00018">
    <property type="entry name" value="EF_HAND_1"/>
    <property type="match status" value="1"/>
</dbReference>
<dbReference type="SUPFAM" id="SSF52980">
    <property type="entry name" value="Restriction endonuclease-like"/>
    <property type="match status" value="1"/>
</dbReference>
<dbReference type="PROSITE" id="PS50088">
    <property type="entry name" value="ANK_REPEAT"/>
    <property type="match status" value="1"/>
</dbReference>
<dbReference type="GeneID" id="9475081"/>
<evidence type="ECO:0000256" key="1">
    <source>
        <dbReference type="ARBA" id="ARBA00022737"/>
    </source>
</evidence>
<dbReference type="InterPro" id="IPR018247">
    <property type="entry name" value="EF_Hand_1_Ca_BS"/>
</dbReference>
<dbReference type="VEuPathDB" id="FungiDB:PITG_08388"/>
<keyword evidence="1" id="KW-0677">Repeat</keyword>
<gene>
    <name evidence="6" type="ORF">PITG_08388</name>
</gene>
<evidence type="ECO:0000259" key="5">
    <source>
        <dbReference type="PROSITE" id="PS50222"/>
    </source>
</evidence>
<dbReference type="GO" id="GO:0006281">
    <property type="term" value="P:DNA repair"/>
    <property type="evidence" value="ECO:0007669"/>
    <property type="project" value="UniProtKB-ARBA"/>
</dbReference>
<evidence type="ECO:0000256" key="3">
    <source>
        <dbReference type="ARBA" id="ARBA00023043"/>
    </source>
</evidence>
<dbReference type="AlphaFoldDB" id="D0NAH1"/>
<feature type="domain" description="EF-hand" evidence="5">
    <location>
        <begin position="279"/>
        <end position="314"/>
    </location>
</feature>
<dbReference type="PROSITE" id="PS50297">
    <property type="entry name" value="ANK_REP_REGION"/>
    <property type="match status" value="1"/>
</dbReference>
<dbReference type="OrthoDB" id="2124056at2759"/>
<dbReference type="SUPFAM" id="SSF47473">
    <property type="entry name" value="EF-hand"/>
    <property type="match status" value="1"/>
</dbReference>
<dbReference type="eggNOG" id="ENOG502RRKU">
    <property type="taxonomic scope" value="Eukaryota"/>
</dbReference>
<dbReference type="EMBL" id="DS028130">
    <property type="protein sequence ID" value="EEY54829.1"/>
    <property type="molecule type" value="Genomic_DNA"/>
</dbReference>
<name>D0NAH1_PHYIT</name>
<dbReference type="SMART" id="SM00248">
    <property type="entry name" value="ANK"/>
    <property type="match status" value="1"/>
</dbReference>
<dbReference type="InterPro" id="IPR002048">
    <property type="entry name" value="EF_hand_dom"/>
</dbReference>
<evidence type="ECO:0000313" key="6">
    <source>
        <dbReference type="EMBL" id="EEY54829.1"/>
    </source>
</evidence>
<dbReference type="InterPro" id="IPR011992">
    <property type="entry name" value="EF-hand-dom_pair"/>
</dbReference>